<protein>
    <recommendedName>
        <fullName evidence="8">Molybdenum cofactor guanylyltransferase</fullName>
        <shortName evidence="8">MoCo guanylyltransferase</shortName>
        <ecNumber evidence="8">2.7.7.77</ecNumber>
    </recommendedName>
    <alternativeName>
        <fullName evidence="8">GTP:molybdopterin guanylyltransferase</fullName>
    </alternativeName>
    <alternativeName>
        <fullName evidence="8">Mo-MPT guanylyltransferase</fullName>
    </alternativeName>
    <alternativeName>
        <fullName evidence="8">Molybdopterin guanylyltransferase</fullName>
    </alternativeName>
    <alternativeName>
        <fullName evidence="8">Molybdopterin-guanine dinucleotide synthase</fullName>
        <shortName evidence="8">MGD synthase</shortName>
    </alternativeName>
</protein>
<comment type="subunit">
    <text evidence="8">Monomer.</text>
</comment>
<dbReference type="PANTHER" id="PTHR19136:SF81">
    <property type="entry name" value="MOLYBDENUM COFACTOR GUANYLYLTRANSFERASE"/>
    <property type="match status" value="1"/>
</dbReference>
<evidence type="ECO:0000256" key="6">
    <source>
        <dbReference type="ARBA" id="ARBA00023134"/>
    </source>
</evidence>
<feature type="binding site" evidence="8">
    <location>
        <position position="68"/>
    </location>
    <ligand>
        <name>GTP</name>
        <dbReference type="ChEBI" id="CHEBI:37565"/>
    </ligand>
</feature>
<dbReference type="InterPro" id="IPR013482">
    <property type="entry name" value="Molybde_CF_guanTrfase"/>
</dbReference>
<keyword evidence="6 8" id="KW-0342">GTP-binding</keyword>
<gene>
    <name evidence="8" type="primary">mobA</name>
    <name evidence="10" type="ORF">EGT69_000690</name>
</gene>
<feature type="binding site" evidence="8">
    <location>
        <position position="101"/>
    </location>
    <ligand>
        <name>GTP</name>
        <dbReference type="ChEBI" id="CHEBI:37565"/>
    </ligand>
</feature>
<evidence type="ECO:0000256" key="1">
    <source>
        <dbReference type="ARBA" id="ARBA00022490"/>
    </source>
</evidence>
<dbReference type="EC" id="2.7.7.77" evidence="8"/>
<evidence type="ECO:0000256" key="5">
    <source>
        <dbReference type="ARBA" id="ARBA00022842"/>
    </source>
</evidence>
<dbReference type="GO" id="GO:0046872">
    <property type="term" value="F:metal ion binding"/>
    <property type="evidence" value="ECO:0007669"/>
    <property type="project" value="UniProtKB-KW"/>
</dbReference>
<dbReference type="AlphaFoldDB" id="A0A8F6MKU6"/>
<dbReference type="HAMAP" id="MF_00316">
    <property type="entry name" value="MobA"/>
    <property type="match status" value="1"/>
</dbReference>
<name>A0A8F6MKU6_ACIJU</name>
<feature type="binding site" evidence="8">
    <location>
        <position position="101"/>
    </location>
    <ligand>
        <name>Mg(2+)</name>
        <dbReference type="ChEBI" id="CHEBI:18420"/>
    </ligand>
</feature>
<comment type="domain">
    <text evidence="8">The N-terminal domain determines nucleotide recognition and specific binding, while the C-terminal domain determines the specific binding to the target protein.</text>
</comment>
<dbReference type="GO" id="GO:0061603">
    <property type="term" value="F:molybdenum cofactor guanylyltransferase activity"/>
    <property type="evidence" value="ECO:0007669"/>
    <property type="project" value="UniProtKB-EC"/>
</dbReference>
<accession>A0A8F6MKU6</accession>
<evidence type="ECO:0000256" key="7">
    <source>
        <dbReference type="ARBA" id="ARBA00023150"/>
    </source>
</evidence>
<keyword evidence="1 8" id="KW-0963">Cytoplasm</keyword>
<comment type="function">
    <text evidence="8">Transfers a GMP moiety from GTP to Mo-molybdopterin (Mo-MPT) cofactor (Moco or molybdenum cofactor) to form Mo-molybdopterin guanine dinucleotide (Mo-MGD) cofactor.</text>
</comment>
<reference evidence="10" key="1">
    <citation type="journal article" date="2019" name="Nat. Commun.">
        <title>Spatiotemporal dynamics of multidrug resistant bacteria on intensive care unit surfaces.</title>
        <authorList>
            <person name="D'Souza A.W."/>
            <person name="Potter R.F."/>
            <person name="Wallace M."/>
            <person name="Shupe A."/>
            <person name="Patel S."/>
            <person name="Sun X."/>
            <person name="Gul D."/>
            <person name="Kwon J.H."/>
            <person name="Andleeb S."/>
            <person name="Burnham C.D."/>
            <person name="Dantas G."/>
        </authorList>
    </citation>
    <scope>NUCLEOTIDE SEQUENCE</scope>
    <source>
        <strain evidence="10">AJ_351</strain>
    </source>
</reference>
<dbReference type="InterPro" id="IPR029044">
    <property type="entry name" value="Nucleotide-diphossugar_trans"/>
</dbReference>
<keyword evidence="7 8" id="KW-0501">Molybdenum cofactor biosynthesis</keyword>
<dbReference type="GO" id="GO:0005737">
    <property type="term" value="C:cytoplasm"/>
    <property type="evidence" value="ECO:0007669"/>
    <property type="project" value="UniProtKB-SubCell"/>
</dbReference>
<evidence type="ECO:0000259" key="9">
    <source>
        <dbReference type="Pfam" id="PF12804"/>
    </source>
</evidence>
<keyword evidence="2 8" id="KW-0808">Transferase</keyword>
<evidence type="ECO:0000256" key="2">
    <source>
        <dbReference type="ARBA" id="ARBA00022679"/>
    </source>
</evidence>
<sequence>MNRFGGLILAGGEGRRMGYQNKGLLQFGEQKLIDPALQLLQHNCQYVAISANQDLACYQKFGVDVFTDIDPWIGCGPLAGVCSSVVKFPDTIDFIQVVPCDSPFLNRSVLEKLYQQLIDCQDAAVYAATASQQHPVIFQFRRSALAQLQDFLKQNQKHSIRMWLAQVEAKAVYFSDETLFANINDAASLQHYTPSPARPK</sequence>
<dbReference type="GO" id="GO:0006777">
    <property type="term" value="P:Mo-molybdopterin cofactor biosynthetic process"/>
    <property type="evidence" value="ECO:0007669"/>
    <property type="project" value="UniProtKB-KW"/>
</dbReference>
<dbReference type="InterPro" id="IPR025877">
    <property type="entry name" value="MobA-like_NTP_Trfase"/>
</dbReference>
<dbReference type="RefSeq" id="WP_171425412.1">
    <property type="nucleotide sequence ID" value="NZ_CP078018.1"/>
</dbReference>
<feature type="binding site" evidence="8">
    <location>
        <position position="22"/>
    </location>
    <ligand>
        <name>GTP</name>
        <dbReference type="ChEBI" id="CHEBI:37565"/>
    </ligand>
</feature>
<reference evidence="10" key="2">
    <citation type="submission" date="2021-06" db="EMBL/GenBank/DDBJ databases">
        <authorList>
            <person name="Diorio-Toth L."/>
        </authorList>
    </citation>
    <scope>NUCLEOTIDE SEQUENCE</scope>
    <source>
        <strain evidence="10">AJ_351</strain>
    </source>
</reference>
<dbReference type="Proteomes" id="UP000279359">
    <property type="component" value="Chromosome"/>
</dbReference>
<evidence type="ECO:0000256" key="3">
    <source>
        <dbReference type="ARBA" id="ARBA00022723"/>
    </source>
</evidence>
<dbReference type="EMBL" id="CP078018">
    <property type="protein sequence ID" value="QXR27896.1"/>
    <property type="molecule type" value="Genomic_DNA"/>
</dbReference>
<proteinExistence type="inferred from homology"/>
<keyword evidence="3 8" id="KW-0479">Metal-binding</keyword>
<dbReference type="CDD" id="cd02503">
    <property type="entry name" value="MobA"/>
    <property type="match status" value="1"/>
</dbReference>
<evidence type="ECO:0000256" key="4">
    <source>
        <dbReference type="ARBA" id="ARBA00022741"/>
    </source>
</evidence>
<comment type="cofactor">
    <cofactor evidence="8">
        <name>Mg(2+)</name>
        <dbReference type="ChEBI" id="CHEBI:18420"/>
    </cofactor>
</comment>
<comment type="caution">
    <text evidence="8">Lacks conserved residue(s) required for the propagation of feature annotation.</text>
</comment>
<dbReference type="Pfam" id="PF12804">
    <property type="entry name" value="NTP_transf_3"/>
    <property type="match status" value="1"/>
</dbReference>
<evidence type="ECO:0000256" key="8">
    <source>
        <dbReference type="HAMAP-Rule" id="MF_00316"/>
    </source>
</evidence>
<dbReference type="SUPFAM" id="SSF53448">
    <property type="entry name" value="Nucleotide-diphospho-sugar transferases"/>
    <property type="match status" value="1"/>
</dbReference>
<dbReference type="GO" id="GO:0005525">
    <property type="term" value="F:GTP binding"/>
    <property type="evidence" value="ECO:0007669"/>
    <property type="project" value="UniProtKB-UniRule"/>
</dbReference>
<keyword evidence="10" id="KW-0548">Nucleotidyltransferase</keyword>
<keyword evidence="4 8" id="KW-0547">Nucleotide-binding</keyword>
<dbReference type="PANTHER" id="PTHR19136">
    <property type="entry name" value="MOLYBDENUM COFACTOR GUANYLYLTRANSFERASE"/>
    <property type="match status" value="1"/>
</dbReference>
<evidence type="ECO:0000313" key="10">
    <source>
        <dbReference type="EMBL" id="QXR27896.1"/>
    </source>
</evidence>
<dbReference type="Gene3D" id="3.90.550.10">
    <property type="entry name" value="Spore Coat Polysaccharide Biosynthesis Protein SpsA, Chain A"/>
    <property type="match status" value="1"/>
</dbReference>
<feature type="binding site" evidence="8">
    <location>
        <begin position="9"/>
        <end position="11"/>
    </location>
    <ligand>
        <name>GTP</name>
        <dbReference type="ChEBI" id="CHEBI:37565"/>
    </ligand>
</feature>
<comment type="similarity">
    <text evidence="8">Belongs to the MobA family.</text>
</comment>
<keyword evidence="5 8" id="KW-0460">Magnesium</keyword>
<organism evidence="10">
    <name type="scientific">Acinetobacter junii</name>
    <dbReference type="NCBI Taxonomy" id="40215"/>
    <lineage>
        <taxon>Bacteria</taxon>
        <taxon>Pseudomonadati</taxon>
        <taxon>Pseudomonadota</taxon>
        <taxon>Gammaproteobacteria</taxon>
        <taxon>Moraxellales</taxon>
        <taxon>Moraxellaceae</taxon>
        <taxon>Acinetobacter</taxon>
    </lineage>
</organism>
<comment type="subcellular location">
    <subcellularLocation>
        <location evidence="8">Cytoplasm</location>
    </subcellularLocation>
</comment>
<comment type="catalytic activity">
    <reaction evidence="8">
        <text>Mo-molybdopterin + GTP + H(+) = Mo-molybdopterin guanine dinucleotide + diphosphate</text>
        <dbReference type="Rhea" id="RHEA:34243"/>
        <dbReference type="ChEBI" id="CHEBI:15378"/>
        <dbReference type="ChEBI" id="CHEBI:33019"/>
        <dbReference type="ChEBI" id="CHEBI:37565"/>
        <dbReference type="ChEBI" id="CHEBI:71302"/>
        <dbReference type="ChEBI" id="CHEBI:71310"/>
        <dbReference type="EC" id="2.7.7.77"/>
    </reaction>
</comment>
<feature type="domain" description="MobA-like NTP transferase" evidence="9">
    <location>
        <begin position="6"/>
        <end position="166"/>
    </location>
</feature>